<feature type="transmembrane region" description="Helical" evidence="9">
    <location>
        <begin position="265"/>
        <end position="298"/>
    </location>
</feature>
<dbReference type="PANTHER" id="PTHR30472">
    <property type="entry name" value="FERRIC ENTEROBACTIN TRANSPORT SYSTEM PERMEASE PROTEIN"/>
    <property type="match status" value="1"/>
</dbReference>
<evidence type="ECO:0000256" key="9">
    <source>
        <dbReference type="SAM" id="Phobius"/>
    </source>
</evidence>
<accession>A0ABM8G733</accession>
<dbReference type="RefSeq" id="WP_286218052.1">
    <property type="nucleotide sequence ID" value="NZ_AP027729.1"/>
</dbReference>
<dbReference type="InterPro" id="IPR037294">
    <property type="entry name" value="ABC_BtuC-like"/>
</dbReference>
<evidence type="ECO:0000256" key="8">
    <source>
        <dbReference type="SAM" id="MobiDB-lite"/>
    </source>
</evidence>
<evidence type="ECO:0000256" key="7">
    <source>
        <dbReference type="ARBA" id="ARBA00023136"/>
    </source>
</evidence>
<feature type="region of interest" description="Disordered" evidence="8">
    <location>
        <begin position="1"/>
        <end position="38"/>
    </location>
</feature>
<feature type="transmembrane region" description="Helical" evidence="9">
    <location>
        <begin position="47"/>
        <end position="66"/>
    </location>
</feature>
<comment type="similarity">
    <text evidence="2">Belongs to the binding-protein-dependent transport system permease family. FecCD subfamily.</text>
</comment>
<dbReference type="Proteomes" id="UP001321475">
    <property type="component" value="Chromosome"/>
</dbReference>
<evidence type="ECO:0000256" key="5">
    <source>
        <dbReference type="ARBA" id="ARBA00022692"/>
    </source>
</evidence>
<protein>
    <submittedName>
        <fullName evidence="10">Enterobactin ABC transporter permease</fullName>
    </submittedName>
</protein>
<feature type="transmembrane region" description="Helical" evidence="9">
    <location>
        <begin position="171"/>
        <end position="188"/>
    </location>
</feature>
<proteinExistence type="inferred from homology"/>
<feature type="transmembrane region" description="Helical" evidence="9">
    <location>
        <begin position="332"/>
        <end position="353"/>
    </location>
</feature>
<keyword evidence="6 9" id="KW-1133">Transmembrane helix</keyword>
<keyword evidence="5 9" id="KW-0812">Transmembrane</keyword>
<dbReference type="InterPro" id="IPR000522">
    <property type="entry name" value="ABC_transptr_permease_BtuC"/>
</dbReference>
<evidence type="ECO:0000256" key="6">
    <source>
        <dbReference type="ARBA" id="ARBA00022989"/>
    </source>
</evidence>
<evidence type="ECO:0000313" key="10">
    <source>
        <dbReference type="EMBL" id="BDZ43967.1"/>
    </source>
</evidence>
<dbReference type="Gene3D" id="1.10.3470.10">
    <property type="entry name" value="ABC transporter involved in vitamin B12 uptake, BtuC"/>
    <property type="match status" value="1"/>
</dbReference>
<keyword evidence="11" id="KW-1185">Reference proteome</keyword>
<evidence type="ECO:0000313" key="11">
    <source>
        <dbReference type="Proteomes" id="UP001321475"/>
    </source>
</evidence>
<dbReference type="PANTHER" id="PTHR30472:SF19">
    <property type="entry name" value="PETROBACTIN IMPORT SYSTEM PERMEASE PROTEIN YCLO"/>
    <property type="match status" value="1"/>
</dbReference>
<feature type="transmembrane region" description="Helical" evidence="9">
    <location>
        <begin position="304"/>
        <end position="325"/>
    </location>
</feature>
<evidence type="ECO:0000256" key="3">
    <source>
        <dbReference type="ARBA" id="ARBA00022448"/>
    </source>
</evidence>
<feature type="transmembrane region" description="Helical" evidence="9">
    <location>
        <begin position="116"/>
        <end position="139"/>
    </location>
</feature>
<keyword evidence="4" id="KW-1003">Cell membrane</keyword>
<feature type="transmembrane region" description="Helical" evidence="9">
    <location>
        <begin position="86"/>
        <end position="104"/>
    </location>
</feature>
<evidence type="ECO:0000256" key="4">
    <source>
        <dbReference type="ARBA" id="ARBA00022475"/>
    </source>
</evidence>
<evidence type="ECO:0000256" key="1">
    <source>
        <dbReference type="ARBA" id="ARBA00004651"/>
    </source>
</evidence>
<name>A0ABM8G733_9CELL</name>
<gene>
    <name evidence="10" type="ORF">GCM10025865_32660</name>
</gene>
<dbReference type="Pfam" id="PF01032">
    <property type="entry name" value="FecCD"/>
    <property type="match status" value="1"/>
</dbReference>
<organism evidence="10 11">
    <name type="scientific">Paraoerskovia sediminicola</name>
    <dbReference type="NCBI Taxonomy" id="1138587"/>
    <lineage>
        <taxon>Bacteria</taxon>
        <taxon>Bacillati</taxon>
        <taxon>Actinomycetota</taxon>
        <taxon>Actinomycetes</taxon>
        <taxon>Micrococcales</taxon>
        <taxon>Cellulomonadaceae</taxon>
        <taxon>Paraoerskovia</taxon>
    </lineage>
</organism>
<reference evidence="11" key="1">
    <citation type="journal article" date="2019" name="Int. J. Syst. Evol. Microbiol.">
        <title>The Global Catalogue of Microorganisms (GCM) 10K type strain sequencing project: providing services to taxonomists for standard genome sequencing and annotation.</title>
        <authorList>
            <consortium name="The Broad Institute Genomics Platform"/>
            <consortium name="The Broad Institute Genome Sequencing Center for Infectious Disease"/>
            <person name="Wu L."/>
            <person name="Ma J."/>
        </authorList>
    </citation>
    <scope>NUCLEOTIDE SEQUENCE [LARGE SCALE GENOMIC DNA]</scope>
    <source>
        <strain evidence="11">NBRC 108565</strain>
    </source>
</reference>
<dbReference type="EMBL" id="AP027729">
    <property type="protein sequence ID" value="BDZ43967.1"/>
    <property type="molecule type" value="Genomic_DNA"/>
</dbReference>
<keyword evidence="7 9" id="KW-0472">Membrane</keyword>
<feature type="compositionally biased region" description="Low complexity" evidence="8">
    <location>
        <begin position="15"/>
        <end position="29"/>
    </location>
</feature>
<evidence type="ECO:0000256" key="2">
    <source>
        <dbReference type="ARBA" id="ARBA00007935"/>
    </source>
</evidence>
<keyword evidence="3" id="KW-0813">Transport</keyword>
<feature type="transmembrane region" description="Helical" evidence="9">
    <location>
        <begin position="145"/>
        <end position="164"/>
    </location>
</feature>
<dbReference type="SUPFAM" id="SSF81345">
    <property type="entry name" value="ABC transporter involved in vitamin B12 uptake, BtuC"/>
    <property type="match status" value="1"/>
</dbReference>
<sequence length="358" mass="37716">MPEPLRLSLDDADARSGPVSGPSSGRSTGALRDPGDTRDPRGRRVRLVLLALVVLAVVACAAFLLLDVQGAWSYVLGLRSRTLGALLVVALAIAVSTVVFQTVTENRILTPSIMGFDALYVLVQTVAVFTLGAVGLSGVPAPVQFGVTLVVMLGCSVALFAWIFGAARRSVHLLVLVGVVLGVLLRSLTAMLQRMIDPNEFQVLQARLFASFTGVDPALLGVSGILLVGTCWWLWRRRHELDVLALGRPNAVALGVEHRRRVMTLLVAVSLLVSVSTALVGPITFFGLLVANLAYVLTGSSKHAVTLPTAALTAVVVLVGGQAVLDHVLSMGTVLSVVIELCGGIVFIVLLVASGRRR</sequence>
<feature type="transmembrane region" description="Helical" evidence="9">
    <location>
        <begin position="208"/>
        <end position="235"/>
    </location>
</feature>
<comment type="subcellular location">
    <subcellularLocation>
        <location evidence="1">Cell membrane</location>
        <topology evidence="1">Multi-pass membrane protein</topology>
    </subcellularLocation>
</comment>